<sequence>MAGNHVPKHCTACRRFKRCYGDLDELRKHRRATIVEPDDSTTLCYFRAAIPVGRNLRKNSQAQGTLRLVDIQLFRRSMNPPSP</sequence>
<reference evidence="1 2" key="1">
    <citation type="journal article" date="2016" name="Nat. Commun.">
        <title>Extremotolerant tardigrade genome and improved radiotolerance of human cultured cells by tardigrade-unique protein.</title>
        <authorList>
            <person name="Hashimoto T."/>
            <person name="Horikawa D.D."/>
            <person name="Saito Y."/>
            <person name="Kuwahara H."/>
            <person name="Kozuka-Hata H."/>
            <person name="Shin-I T."/>
            <person name="Minakuchi Y."/>
            <person name="Ohishi K."/>
            <person name="Motoyama A."/>
            <person name="Aizu T."/>
            <person name="Enomoto A."/>
            <person name="Kondo K."/>
            <person name="Tanaka S."/>
            <person name="Hara Y."/>
            <person name="Koshikawa S."/>
            <person name="Sagara H."/>
            <person name="Miura T."/>
            <person name="Yokobori S."/>
            <person name="Miyagawa K."/>
            <person name="Suzuki Y."/>
            <person name="Kubo T."/>
            <person name="Oyama M."/>
            <person name="Kohara Y."/>
            <person name="Fujiyama A."/>
            <person name="Arakawa K."/>
            <person name="Katayama T."/>
            <person name="Toyoda A."/>
            <person name="Kunieda T."/>
        </authorList>
    </citation>
    <scope>NUCLEOTIDE SEQUENCE [LARGE SCALE GENOMIC DNA]</scope>
    <source>
        <strain evidence="1 2">YOKOZUNA-1</strain>
    </source>
</reference>
<evidence type="ECO:0000313" key="1">
    <source>
        <dbReference type="EMBL" id="GAV08957.1"/>
    </source>
</evidence>
<protein>
    <submittedName>
        <fullName evidence="1">Uncharacterized protein</fullName>
    </submittedName>
</protein>
<gene>
    <name evidence="1" type="primary">RvY_18573-1</name>
    <name evidence="1" type="synonym">RvY_18573.1</name>
    <name evidence="1" type="ORF">RvY_18573</name>
</gene>
<evidence type="ECO:0000313" key="2">
    <source>
        <dbReference type="Proteomes" id="UP000186922"/>
    </source>
</evidence>
<organism evidence="1 2">
    <name type="scientific">Ramazzottius varieornatus</name>
    <name type="common">Water bear</name>
    <name type="synonym">Tardigrade</name>
    <dbReference type="NCBI Taxonomy" id="947166"/>
    <lineage>
        <taxon>Eukaryota</taxon>
        <taxon>Metazoa</taxon>
        <taxon>Ecdysozoa</taxon>
        <taxon>Tardigrada</taxon>
        <taxon>Eutardigrada</taxon>
        <taxon>Parachela</taxon>
        <taxon>Hypsibioidea</taxon>
        <taxon>Ramazzottiidae</taxon>
        <taxon>Ramazzottius</taxon>
    </lineage>
</organism>
<comment type="caution">
    <text evidence="1">The sequence shown here is derived from an EMBL/GenBank/DDBJ whole genome shotgun (WGS) entry which is preliminary data.</text>
</comment>
<proteinExistence type="predicted"/>
<name>A0A1D1W697_RAMVA</name>
<keyword evidence="2" id="KW-1185">Reference proteome</keyword>
<accession>A0A1D1W697</accession>
<dbReference type="EMBL" id="BDGG01000019">
    <property type="protein sequence ID" value="GAV08957.1"/>
    <property type="molecule type" value="Genomic_DNA"/>
</dbReference>
<dbReference type="Proteomes" id="UP000186922">
    <property type="component" value="Unassembled WGS sequence"/>
</dbReference>
<dbReference type="AlphaFoldDB" id="A0A1D1W697"/>